<dbReference type="SUPFAM" id="SSF81296">
    <property type="entry name" value="E set domains"/>
    <property type="match status" value="1"/>
</dbReference>
<protein>
    <recommendedName>
        <fullName evidence="1">CBM20 domain-containing protein</fullName>
    </recommendedName>
</protein>
<comment type="caution">
    <text evidence="2">The sequence shown here is derived from an EMBL/GenBank/DDBJ whole genome shotgun (WGS) entry which is preliminary data.</text>
</comment>
<dbReference type="EMBL" id="LGKP01000003">
    <property type="protein sequence ID" value="KPL91910.1"/>
    <property type="molecule type" value="Genomic_DNA"/>
</dbReference>
<dbReference type="CDD" id="cd07184">
    <property type="entry name" value="E_set_Isoamylase_like_N"/>
    <property type="match status" value="1"/>
</dbReference>
<proteinExistence type="predicted"/>
<dbReference type="STRING" id="70996.SE18_00710"/>
<dbReference type="PROSITE" id="PS51166">
    <property type="entry name" value="CBM20"/>
    <property type="match status" value="1"/>
</dbReference>
<dbReference type="InterPro" id="IPR013783">
    <property type="entry name" value="Ig-like_fold"/>
</dbReference>
<dbReference type="Pfam" id="PF16561">
    <property type="entry name" value="AMPK1_CBM"/>
    <property type="match status" value="1"/>
</dbReference>
<dbReference type="Gene3D" id="2.60.40.10">
    <property type="entry name" value="Immunoglobulins"/>
    <property type="match status" value="1"/>
</dbReference>
<evidence type="ECO:0000313" key="2">
    <source>
        <dbReference type="EMBL" id="KPL91910.1"/>
    </source>
</evidence>
<accession>A0A0P6YNM2</accession>
<dbReference type="Proteomes" id="UP000050277">
    <property type="component" value="Unassembled WGS sequence"/>
</dbReference>
<organism evidence="2 3">
    <name type="scientific">Herpetosiphon geysericola</name>
    <dbReference type="NCBI Taxonomy" id="70996"/>
    <lineage>
        <taxon>Bacteria</taxon>
        <taxon>Bacillati</taxon>
        <taxon>Chloroflexota</taxon>
        <taxon>Chloroflexia</taxon>
        <taxon>Herpetosiphonales</taxon>
        <taxon>Herpetosiphonaceae</taxon>
        <taxon>Herpetosiphon</taxon>
    </lineage>
</organism>
<dbReference type="AlphaFoldDB" id="A0A0P6YNM2"/>
<evidence type="ECO:0000259" key="1">
    <source>
        <dbReference type="PROSITE" id="PS51166"/>
    </source>
</evidence>
<evidence type="ECO:0000313" key="3">
    <source>
        <dbReference type="Proteomes" id="UP000050277"/>
    </source>
</evidence>
<dbReference type="InterPro" id="IPR032640">
    <property type="entry name" value="AMPK1_CBM"/>
</dbReference>
<dbReference type="InterPro" id="IPR002044">
    <property type="entry name" value="CBM20"/>
</dbReference>
<dbReference type="InterPro" id="IPR014756">
    <property type="entry name" value="Ig_E-set"/>
</dbReference>
<dbReference type="RefSeq" id="WP_041304451.1">
    <property type="nucleotide sequence ID" value="NZ_LGKP01000003.1"/>
</dbReference>
<gene>
    <name evidence="2" type="ORF">SE18_00710</name>
</gene>
<name>A0A0P6YNM2_9CHLR</name>
<sequence>MLKKRLEGTVVRVTFNIPAPLTAQTITLVGEFNNWSETATPLLRSGEGWSTTMDLPPNHSYQYRYLADGRWLNDWSADRYEPNEFGGANSVVYT</sequence>
<feature type="domain" description="CBM20" evidence="1">
    <location>
        <begin position="5"/>
        <end position="94"/>
    </location>
</feature>
<reference evidence="2 3" key="1">
    <citation type="submission" date="2015-07" db="EMBL/GenBank/DDBJ databases">
        <title>Whole genome sequence of Herpetosiphon geysericola DSM 7119.</title>
        <authorList>
            <person name="Hemp J."/>
            <person name="Ward L.M."/>
            <person name="Pace L.A."/>
            <person name="Fischer W.W."/>
        </authorList>
    </citation>
    <scope>NUCLEOTIDE SEQUENCE [LARGE SCALE GENOMIC DNA]</scope>
    <source>
        <strain evidence="2 3">DSM 7119</strain>
    </source>
</reference>
<keyword evidence="3" id="KW-1185">Reference proteome</keyword>
<dbReference type="GO" id="GO:2001070">
    <property type="term" value="F:starch binding"/>
    <property type="evidence" value="ECO:0007669"/>
    <property type="project" value="InterPro"/>
</dbReference>
<dbReference type="OrthoDB" id="9811945at2"/>